<dbReference type="Gene3D" id="3.90.660.20">
    <property type="entry name" value="Protoporphyrinogen oxidase, mitochondrial, domain 2"/>
    <property type="match status" value="1"/>
</dbReference>
<dbReference type="GO" id="GO:0004729">
    <property type="term" value="F:oxygen-dependent protoporphyrinogen oxidase activity"/>
    <property type="evidence" value="ECO:0007669"/>
    <property type="project" value="UniProtKB-UniRule"/>
</dbReference>
<accession>A7NKU2</accession>
<dbReference type="PANTHER" id="PTHR42923:SF3">
    <property type="entry name" value="PROTOPORPHYRINOGEN OXIDASE"/>
    <property type="match status" value="1"/>
</dbReference>
<dbReference type="InterPro" id="IPR002937">
    <property type="entry name" value="Amino_oxidase"/>
</dbReference>
<keyword evidence="10 11" id="KW-0350">Heme biosynthesis</keyword>
<dbReference type="InterPro" id="IPR036188">
    <property type="entry name" value="FAD/NAD-bd_sf"/>
</dbReference>
<dbReference type="InterPro" id="IPR050464">
    <property type="entry name" value="Zeta_carotene_desat/Oxidored"/>
</dbReference>
<comment type="pathway">
    <text evidence="3 11">Porphyrin-containing compound metabolism; protoheme biosynthesis.</text>
</comment>
<dbReference type="RefSeq" id="WP_012120536.1">
    <property type="nucleotide sequence ID" value="NC_009767.1"/>
</dbReference>
<comment type="function">
    <text evidence="11">Involved in coproporphyrin-dependent heme b biosynthesis. Catalyzes the oxidation of coproporphyrinogen III to coproporphyrin III.</text>
</comment>
<dbReference type="EMBL" id="CP000804">
    <property type="protein sequence ID" value="ABU58112.1"/>
    <property type="molecule type" value="Genomic_DNA"/>
</dbReference>
<dbReference type="InterPro" id="IPR004572">
    <property type="entry name" value="Protoporphyrinogen_oxidase"/>
</dbReference>
<evidence type="ECO:0000256" key="7">
    <source>
        <dbReference type="ARBA" id="ARBA00022630"/>
    </source>
</evidence>
<evidence type="ECO:0000259" key="12">
    <source>
        <dbReference type="Pfam" id="PF01593"/>
    </source>
</evidence>
<dbReference type="Pfam" id="PF01593">
    <property type="entry name" value="Amino_oxidase"/>
    <property type="match status" value="1"/>
</dbReference>
<dbReference type="AlphaFoldDB" id="A7NKU2"/>
<evidence type="ECO:0000256" key="3">
    <source>
        <dbReference type="ARBA" id="ARBA00004744"/>
    </source>
</evidence>
<comment type="similarity">
    <text evidence="4 11">Belongs to the protoporphyrinogen/coproporphyrinogen oxidase family. Coproporphyrinogen III oxidase subfamily.</text>
</comment>
<evidence type="ECO:0000256" key="4">
    <source>
        <dbReference type="ARBA" id="ARBA00008310"/>
    </source>
</evidence>
<name>A7NKU2_ROSCS</name>
<evidence type="ECO:0000256" key="1">
    <source>
        <dbReference type="ARBA" id="ARBA00001755"/>
    </source>
</evidence>
<organism evidence="13 14">
    <name type="scientific">Roseiflexus castenholzii (strain DSM 13941 / HLO8)</name>
    <dbReference type="NCBI Taxonomy" id="383372"/>
    <lineage>
        <taxon>Bacteria</taxon>
        <taxon>Bacillati</taxon>
        <taxon>Chloroflexota</taxon>
        <taxon>Chloroflexia</taxon>
        <taxon>Chloroflexales</taxon>
        <taxon>Roseiflexineae</taxon>
        <taxon>Roseiflexaceae</taxon>
        <taxon>Roseiflexus</taxon>
    </lineage>
</organism>
<dbReference type="KEGG" id="rca:Rcas_2024"/>
<keyword evidence="7 11" id="KW-0285">Flavoprotein</keyword>
<dbReference type="PANTHER" id="PTHR42923">
    <property type="entry name" value="PROTOPORPHYRINOGEN OXIDASE"/>
    <property type="match status" value="1"/>
</dbReference>
<dbReference type="UniPathway" id="UPA00252"/>
<evidence type="ECO:0000256" key="5">
    <source>
        <dbReference type="ARBA" id="ARBA00012402"/>
    </source>
</evidence>
<comment type="subcellular location">
    <subcellularLocation>
        <location evidence="11">Cytoplasm</location>
    </subcellularLocation>
</comment>
<feature type="domain" description="Amine oxidase" evidence="12">
    <location>
        <begin position="27"/>
        <end position="477"/>
    </location>
</feature>
<evidence type="ECO:0000256" key="11">
    <source>
        <dbReference type="RuleBase" id="RU364052"/>
    </source>
</evidence>
<dbReference type="SUPFAM" id="SSF54373">
    <property type="entry name" value="FAD-linked reductases, C-terminal domain"/>
    <property type="match status" value="1"/>
</dbReference>
<gene>
    <name evidence="13" type="ordered locus">Rcas_2024</name>
</gene>
<dbReference type="GO" id="GO:0006783">
    <property type="term" value="P:heme biosynthetic process"/>
    <property type="evidence" value="ECO:0007669"/>
    <property type="project" value="UniProtKB-UniRule"/>
</dbReference>
<evidence type="ECO:0000256" key="8">
    <source>
        <dbReference type="ARBA" id="ARBA00022827"/>
    </source>
</evidence>
<comment type="catalytic activity">
    <reaction evidence="1">
        <text>coproporphyrinogen III + 3 O2 = coproporphyrin III + 3 H2O2</text>
        <dbReference type="Rhea" id="RHEA:43436"/>
        <dbReference type="ChEBI" id="CHEBI:15379"/>
        <dbReference type="ChEBI" id="CHEBI:16240"/>
        <dbReference type="ChEBI" id="CHEBI:57309"/>
        <dbReference type="ChEBI" id="CHEBI:131725"/>
        <dbReference type="EC" id="1.3.3.15"/>
    </reaction>
    <physiologicalReaction direction="left-to-right" evidence="1">
        <dbReference type="Rhea" id="RHEA:43437"/>
    </physiologicalReaction>
</comment>
<protein>
    <recommendedName>
        <fullName evidence="6 11">Coproporphyrinogen III oxidase</fullName>
        <ecNumber evidence="5 11">1.3.3.15</ecNumber>
    </recommendedName>
</protein>
<evidence type="ECO:0000256" key="2">
    <source>
        <dbReference type="ARBA" id="ARBA00001974"/>
    </source>
</evidence>
<proteinExistence type="inferred from homology"/>
<evidence type="ECO:0000313" key="13">
    <source>
        <dbReference type="EMBL" id="ABU58112.1"/>
    </source>
</evidence>
<dbReference type="HOGENOM" id="CLU_009629_3_0_0"/>
<evidence type="ECO:0000256" key="10">
    <source>
        <dbReference type="ARBA" id="ARBA00023133"/>
    </source>
</evidence>
<evidence type="ECO:0000256" key="9">
    <source>
        <dbReference type="ARBA" id="ARBA00023002"/>
    </source>
</evidence>
<dbReference type="EC" id="1.3.3.15" evidence="5 11"/>
<evidence type="ECO:0000256" key="6">
    <source>
        <dbReference type="ARBA" id="ARBA00019046"/>
    </source>
</evidence>
<dbReference type="STRING" id="383372.Rcas_2024"/>
<dbReference type="Proteomes" id="UP000000263">
    <property type="component" value="Chromosome"/>
</dbReference>
<reference evidence="13 14" key="1">
    <citation type="submission" date="2007-08" db="EMBL/GenBank/DDBJ databases">
        <title>Complete sequence of Roseiflexus castenholzii DSM 13941.</title>
        <authorList>
            <consortium name="US DOE Joint Genome Institute"/>
            <person name="Copeland A."/>
            <person name="Lucas S."/>
            <person name="Lapidus A."/>
            <person name="Barry K."/>
            <person name="Glavina del Rio T."/>
            <person name="Dalin E."/>
            <person name="Tice H."/>
            <person name="Pitluck S."/>
            <person name="Thompson L.S."/>
            <person name="Brettin T."/>
            <person name="Bruce D."/>
            <person name="Detter J.C."/>
            <person name="Han C."/>
            <person name="Tapia R."/>
            <person name="Schmutz J."/>
            <person name="Larimer F."/>
            <person name="Land M."/>
            <person name="Hauser L."/>
            <person name="Kyrpides N."/>
            <person name="Mikhailova N."/>
            <person name="Bryant D.A."/>
            <person name="Hanada S."/>
            <person name="Tsukatani Y."/>
            <person name="Richardson P."/>
        </authorList>
    </citation>
    <scope>NUCLEOTIDE SEQUENCE [LARGE SCALE GENOMIC DNA]</scope>
    <source>
        <strain evidence="14">DSM 13941 / HLO8</strain>
    </source>
</reference>
<dbReference type="OrthoDB" id="9805195at2"/>
<sequence>MTAMHSTSAATLFPGGQPHIVVVGGGISGMSAAYELGRATRDGAPPVMVTLIEREARLGGKVVTERNGPFVIEGGPDSFMAQKPWAAELAREIGLGDELMVASPMRRTTWVLIRGRPQPLPEGMLLIVPTRIAPFAFSPLISPLGKLRMALDLFVPARRDDGDETLADFIRRRLGNEALDRLAEPILSGIHSAECERQSILATFPRFRELEKRHGSLIRGMLAARRTASPSSAHQSPFMTLRGGMGTLVERLEQRLTARILTNRRVMALTCDTTAARPYRLWLDDGATLDADAVILATPSYAAADLVGASFPALADALRAIRYVSTATVSLVYRRSEVGTPLDGYGLVIPRSEQTWINACTLSSVKFRHRAPDEYLLLRCFVGGSRRPELLARDDDDLVRMAQSDLRAVLGITAVPLLTRVYRWHNGNPQYDVGHLERIAALEALCPAGLLLAGAAYRGVGVPDCIKQGREAARRALDVVATARYPVMEK</sequence>
<dbReference type="SUPFAM" id="SSF51905">
    <property type="entry name" value="FAD/NAD(P)-binding domain"/>
    <property type="match status" value="1"/>
</dbReference>
<keyword evidence="9 11" id="KW-0560">Oxidoreductase</keyword>
<dbReference type="GO" id="GO:0005737">
    <property type="term" value="C:cytoplasm"/>
    <property type="evidence" value="ECO:0007669"/>
    <property type="project" value="UniProtKB-SubCell"/>
</dbReference>
<dbReference type="eggNOG" id="COG1232">
    <property type="taxonomic scope" value="Bacteria"/>
</dbReference>
<dbReference type="NCBIfam" id="TIGR00562">
    <property type="entry name" value="proto_IX_ox"/>
    <property type="match status" value="1"/>
</dbReference>
<comment type="cofactor">
    <cofactor evidence="2 11">
        <name>FAD</name>
        <dbReference type="ChEBI" id="CHEBI:57692"/>
    </cofactor>
</comment>
<dbReference type="Gene3D" id="1.10.3110.10">
    <property type="entry name" value="protoporphyrinogen ix oxidase, domain 3"/>
    <property type="match status" value="1"/>
</dbReference>
<dbReference type="Gene3D" id="3.50.50.60">
    <property type="entry name" value="FAD/NAD(P)-binding domain"/>
    <property type="match status" value="1"/>
</dbReference>
<keyword evidence="14" id="KW-1185">Reference proteome</keyword>
<keyword evidence="8 11" id="KW-0274">FAD</keyword>
<keyword evidence="11" id="KW-0963">Cytoplasm</keyword>
<evidence type="ECO:0000313" key="14">
    <source>
        <dbReference type="Proteomes" id="UP000000263"/>
    </source>
</evidence>